<dbReference type="SUPFAM" id="SSF48179">
    <property type="entry name" value="6-phosphogluconate dehydrogenase C-terminal domain-like"/>
    <property type="match status" value="1"/>
</dbReference>
<dbReference type="PANTHER" id="PTHR43491">
    <property type="entry name" value="UDP-N-ACETYL-D-MANNOSAMINE DEHYDROGENASE"/>
    <property type="match status" value="1"/>
</dbReference>
<comment type="similarity">
    <text evidence="1 4">Belongs to the UDP-glucose/GDP-mannose dehydrogenase family.</text>
</comment>
<name>A0A1K1M0X3_9FLAO</name>
<organism evidence="6 7">
    <name type="scientific">Cellulophaga fucicola</name>
    <dbReference type="NCBI Taxonomy" id="76595"/>
    <lineage>
        <taxon>Bacteria</taxon>
        <taxon>Pseudomonadati</taxon>
        <taxon>Bacteroidota</taxon>
        <taxon>Flavobacteriia</taxon>
        <taxon>Flavobacteriales</taxon>
        <taxon>Flavobacteriaceae</taxon>
        <taxon>Cellulophaga</taxon>
    </lineage>
</organism>
<dbReference type="SMART" id="SM00984">
    <property type="entry name" value="UDPG_MGDP_dh_C"/>
    <property type="match status" value="1"/>
</dbReference>
<evidence type="ECO:0000313" key="7">
    <source>
        <dbReference type="Proteomes" id="UP000183257"/>
    </source>
</evidence>
<reference evidence="7" key="1">
    <citation type="submission" date="2016-11" db="EMBL/GenBank/DDBJ databases">
        <authorList>
            <person name="Varghese N."/>
            <person name="Submissions S."/>
        </authorList>
    </citation>
    <scope>NUCLEOTIDE SEQUENCE [LARGE SCALE GENOMIC DNA]</scope>
    <source>
        <strain evidence="7">DSM 24786</strain>
    </source>
</reference>
<dbReference type="InterPro" id="IPR014027">
    <property type="entry name" value="UDP-Glc/GDP-Man_DH_C"/>
</dbReference>
<dbReference type="GO" id="GO:0051287">
    <property type="term" value="F:NAD binding"/>
    <property type="evidence" value="ECO:0007669"/>
    <property type="project" value="InterPro"/>
</dbReference>
<dbReference type="Pfam" id="PF00984">
    <property type="entry name" value="UDPG_MGDP_dh"/>
    <property type="match status" value="1"/>
</dbReference>
<dbReference type="PIRSF" id="PIRSF500136">
    <property type="entry name" value="UDP_ManNAc_DH"/>
    <property type="match status" value="1"/>
</dbReference>
<dbReference type="OrthoDB" id="9803238at2"/>
<dbReference type="SUPFAM" id="SSF52413">
    <property type="entry name" value="UDP-glucose/GDP-mannose dehydrogenase C-terminal domain"/>
    <property type="match status" value="1"/>
</dbReference>
<dbReference type="InterPro" id="IPR008927">
    <property type="entry name" value="6-PGluconate_DH-like_C_sf"/>
</dbReference>
<evidence type="ECO:0000259" key="5">
    <source>
        <dbReference type="SMART" id="SM00984"/>
    </source>
</evidence>
<dbReference type="InterPro" id="IPR017476">
    <property type="entry name" value="UDP-Glc/GDP-Man"/>
</dbReference>
<dbReference type="InterPro" id="IPR028359">
    <property type="entry name" value="UDP_ManNAc/GlcNAc_DH"/>
</dbReference>
<dbReference type="GO" id="GO:0016616">
    <property type="term" value="F:oxidoreductase activity, acting on the CH-OH group of donors, NAD or NADP as acceptor"/>
    <property type="evidence" value="ECO:0007669"/>
    <property type="project" value="InterPro"/>
</dbReference>
<proteinExistence type="inferred from homology"/>
<dbReference type="Proteomes" id="UP000183257">
    <property type="component" value="Unassembled WGS sequence"/>
</dbReference>
<keyword evidence="3" id="KW-0520">NAD</keyword>
<dbReference type="GO" id="GO:0016628">
    <property type="term" value="F:oxidoreductase activity, acting on the CH-CH group of donors, NAD or NADP as acceptor"/>
    <property type="evidence" value="ECO:0007669"/>
    <property type="project" value="InterPro"/>
</dbReference>
<keyword evidence="2" id="KW-0560">Oxidoreductase</keyword>
<dbReference type="Gene3D" id="3.40.50.720">
    <property type="entry name" value="NAD(P)-binding Rossmann-like Domain"/>
    <property type="match status" value="2"/>
</dbReference>
<dbReference type="InterPro" id="IPR036220">
    <property type="entry name" value="UDP-Glc/GDP-Man_DH_C_sf"/>
</dbReference>
<dbReference type="PIRSF" id="PIRSF000124">
    <property type="entry name" value="UDPglc_GDPman_dh"/>
    <property type="match status" value="1"/>
</dbReference>
<gene>
    <name evidence="6" type="ORF">SAMN05660313_00246</name>
</gene>
<accession>A0A1K1M0X3</accession>
<evidence type="ECO:0000256" key="3">
    <source>
        <dbReference type="ARBA" id="ARBA00023027"/>
    </source>
</evidence>
<dbReference type="SUPFAM" id="SSF51735">
    <property type="entry name" value="NAD(P)-binding Rossmann-fold domains"/>
    <property type="match status" value="1"/>
</dbReference>
<protein>
    <submittedName>
        <fullName evidence="6">UDP-N-acetyl-D-galactosamine dehydrogenase</fullName>
    </submittedName>
</protein>
<feature type="domain" description="UDP-glucose/GDP-mannose dehydrogenase C-terminal" evidence="5">
    <location>
        <begin position="323"/>
        <end position="420"/>
    </location>
</feature>
<dbReference type="EMBL" id="FPIY01000001">
    <property type="protein sequence ID" value="SFW16759.1"/>
    <property type="molecule type" value="Genomic_DNA"/>
</dbReference>
<sequence length="427" mass="47084">MNTLKIAVIGLGYVGLPLARLFATKYPVIGFDINQGRIAELQSGTDSTLEVEDAVLQGVLRTNAQMETGLFCSHNLEDIKDCNYYVITVPTPVDKNNRPDLTPLYKSSETVGKVLKKGDIVIYESTVYPGATEEECIPVLEKVSGLKFNVDFFAGYSPERINPGDKEHTVEKILKVTSGSTPEIGEKVDALYKSVITAGTHLAPTIKVAEAAKVIENSQRDINIAFVNELAKIFNLMDIDTHAVLEAAGTKWNFLPFKPGLVGGHCIGVDPYYLAQRAQEFGYHPEIILAGRRLNDSMGSYVASEVIKLMLQADIKIKNANVLVLGITFKENCPDVRNTRAVDVIQQLESYSTQVTIYDPWANPAEVVHEYNLDTTTTLPQGTYDAIILTVAHKEFLELDLKSLLKPNGILYDVKGILDPKEVHGRL</sequence>
<evidence type="ECO:0000256" key="4">
    <source>
        <dbReference type="PIRNR" id="PIRNR000124"/>
    </source>
</evidence>
<dbReference type="Pfam" id="PF03720">
    <property type="entry name" value="UDPG_MGDP_dh_C"/>
    <property type="match status" value="1"/>
</dbReference>
<keyword evidence="7" id="KW-1185">Reference proteome</keyword>
<dbReference type="RefSeq" id="WP_072301940.1">
    <property type="nucleotide sequence ID" value="NZ_FPIY01000001.1"/>
</dbReference>
<evidence type="ECO:0000256" key="2">
    <source>
        <dbReference type="ARBA" id="ARBA00023002"/>
    </source>
</evidence>
<dbReference type="STRING" id="76595.SAMN05660313_00246"/>
<dbReference type="PANTHER" id="PTHR43491:SF2">
    <property type="entry name" value="UDP-N-ACETYL-D-MANNOSAMINE DEHYDROGENASE"/>
    <property type="match status" value="1"/>
</dbReference>
<dbReference type="NCBIfam" id="TIGR03026">
    <property type="entry name" value="NDP-sugDHase"/>
    <property type="match status" value="1"/>
</dbReference>
<dbReference type="InterPro" id="IPR014026">
    <property type="entry name" value="UDP-Glc/GDP-Man_DH_dimer"/>
</dbReference>
<evidence type="ECO:0000256" key="1">
    <source>
        <dbReference type="ARBA" id="ARBA00006601"/>
    </source>
</evidence>
<dbReference type="GO" id="GO:0000271">
    <property type="term" value="P:polysaccharide biosynthetic process"/>
    <property type="evidence" value="ECO:0007669"/>
    <property type="project" value="InterPro"/>
</dbReference>
<dbReference type="InterPro" id="IPR036291">
    <property type="entry name" value="NAD(P)-bd_dom_sf"/>
</dbReference>
<dbReference type="AlphaFoldDB" id="A0A1K1M0X3"/>
<dbReference type="Pfam" id="PF03721">
    <property type="entry name" value="UDPG_MGDP_dh_N"/>
    <property type="match status" value="1"/>
</dbReference>
<dbReference type="InterPro" id="IPR001732">
    <property type="entry name" value="UDP-Glc/GDP-Man_DH_N"/>
</dbReference>
<evidence type="ECO:0000313" key="6">
    <source>
        <dbReference type="EMBL" id="SFW16759.1"/>
    </source>
</evidence>